<dbReference type="Gene3D" id="2.170.130.10">
    <property type="entry name" value="TonB-dependent receptor, plug domain"/>
    <property type="match status" value="1"/>
</dbReference>
<evidence type="ECO:0000313" key="14">
    <source>
        <dbReference type="EMBL" id="TFW21831.1"/>
    </source>
</evidence>
<evidence type="ECO:0000256" key="10">
    <source>
        <dbReference type="PROSITE-ProRule" id="PRU01360"/>
    </source>
</evidence>
<proteinExistence type="inferred from homology"/>
<organism evidence="14 15">
    <name type="scientific">Zemynaea arenosa</name>
    <dbReference type="NCBI Taxonomy" id="2561931"/>
    <lineage>
        <taxon>Bacteria</taxon>
        <taxon>Pseudomonadati</taxon>
        <taxon>Pseudomonadota</taxon>
        <taxon>Betaproteobacteria</taxon>
        <taxon>Burkholderiales</taxon>
        <taxon>Oxalobacteraceae</taxon>
        <taxon>Telluria group</taxon>
        <taxon>Zemynaea</taxon>
    </lineage>
</organism>
<dbReference type="Proteomes" id="UP000298438">
    <property type="component" value="Unassembled WGS sequence"/>
</dbReference>
<dbReference type="Pfam" id="PF07715">
    <property type="entry name" value="Plug"/>
    <property type="match status" value="1"/>
</dbReference>
<keyword evidence="3 10" id="KW-0813">Transport</keyword>
<evidence type="ECO:0000259" key="12">
    <source>
        <dbReference type="Pfam" id="PF00593"/>
    </source>
</evidence>
<evidence type="ECO:0000256" key="5">
    <source>
        <dbReference type="ARBA" id="ARBA00022692"/>
    </source>
</evidence>
<dbReference type="InterPro" id="IPR012910">
    <property type="entry name" value="Plug_dom"/>
</dbReference>
<keyword evidence="4 10" id="KW-1134">Transmembrane beta strand</keyword>
<evidence type="ECO:0000256" key="11">
    <source>
        <dbReference type="RuleBase" id="RU003357"/>
    </source>
</evidence>
<sequence>MVTGIRRSLESARNAKRNAAQIVDSIVADDIGKLPDRNVAESLSRVSGVQVDRGIAEGTSVSIRGLRQNVTLFNGREIVDSTGRGGTGLDQSGTSTYGVMALVPSDLINRLEVTKLAGAEQIAGGLGGIIDIRSRLPLDGPAQQVAVRAAGTYDQLPGKYGSELFGLWSGKFANNTLGVLLSVSSDKRELAQQGLDTFSGYRTYTVNGTTRFGNQDVRAQDIAEQRKKFGYNAAIQWRPSNLFELTGDTFVSKLTSERNRYWLSFNPTDGLSNATYSDNNVLLTGRATTAVLSNTEFADVDSDINSSALRAKFVLTDTLRGTAEASYGKSKSSFHQIYFRLQPLAGVQPVVDFDLTQGDFGNYAISGIDLNTPAQLRHTILFDNLYRAATDNKTLRLDLRQSIGGSVLESFEFGARTNKLDSVQNPLRADIRPTGGIPATQMGDYLAPYSSSGAIGGLPSSYIVAASGRIDSCSSLAAFPAIANDAQCRDSSTTVNSRAGTFNVKETFNEAYVKANIDTDLAGFNVSGNAGMRMVQRKLESIGNIISGTGAATPTTFTREDREWLPSAVARVDLGNGNLVRFGAARVVAFPNTADMNNGVTLSNNAVFVNGVQTGVASGSGGSPNLNPFKADQIDVSFEKYFGKQALASLGLFTKDISSFIVQKQSAESYNGINYFINRKVNGEGATVKGAELLVQLPFYFLPSGWDGFGAMATYSYIDSTTPIRDAAGRVLPFPGLSKNNANIVLYYETGPLGVRLAYNWRDAYLVSLSAANTGVYNSSYTDLASTLRYDINKNFSLNLEANNLLNSHQRTYDGVSEALRTNAQFGRIYKASISMKF</sequence>
<dbReference type="Gene3D" id="2.40.170.20">
    <property type="entry name" value="TonB-dependent receptor, beta-barrel domain"/>
    <property type="match status" value="1"/>
</dbReference>
<comment type="subcellular location">
    <subcellularLocation>
        <location evidence="1 10">Cell outer membrane</location>
        <topology evidence="1 10">Multi-pass membrane protein</topology>
    </subcellularLocation>
</comment>
<feature type="domain" description="TonB-dependent receptor-like beta-barrel" evidence="12">
    <location>
        <begin position="381"/>
        <end position="805"/>
    </location>
</feature>
<comment type="caution">
    <text evidence="14">The sequence shown here is derived from an EMBL/GenBank/DDBJ whole genome shotgun (WGS) entry which is preliminary data.</text>
</comment>
<dbReference type="AlphaFoldDB" id="A0A4Y9SEV3"/>
<keyword evidence="8 14" id="KW-0675">Receptor</keyword>
<evidence type="ECO:0000256" key="3">
    <source>
        <dbReference type="ARBA" id="ARBA00022448"/>
    </source>
</evidence>
<dbReference type="GO" id="GO:0009279">
    <property type="term" value="C:cell outer membrane"/>
    <property type="evidence" value="ECO:0007669"/>
    <property type="project" value="UniProtKB-SubCell"/>
</dbReference>
<reference evidence="14 15" key="1">
    <citation type="submission" date="2019-03" db="EMBL/GenBank/DDBJ databases">
        <title>Draft Genome Sequence of Massilia arenosa sp. nov., a Novel Massilia Species Isolated from a Sandy-loam Maize Soil.</title>
        <authorList>
            <person name="Raths R."/>
            <person name="Peta V."/>
            <person name="Bucking H."/>
        </authorList>
    </citation>
    <scope>NUCLEOTIDE SEQUENCE [LARGE SCALE GENOMIC DNA]</scope>
    <source>
        <strain evidence="14 15">MC02</strain>
    </source>
</reference>
<evidence type="ECO:0000259" key="13">
    <source>
        <dbReference type="Pfam" id="PF07715"/>
    </source>
</evidence>
<dbReference type="InterPro" id="IPR036942">
    <property type="entry name" value="Beta-barrel_TonB_sf"/>
</dbReference>
<evidence type="ECO:0000256" key="1">
    <source>
        <dbReference type="ARBA" id="ARBA00004571"/>
    </source>
</evidence>
<dbReference type="RefSeq" id="WP_135206783.1">
    <property type="nucleotide sequence ID" value="NZ_SPVF01000114.1"/>
</dbReference>
<evidence type="ECO:0000313" key="15">
    <source>
        <dbReference type="Proteomes" id="UP000298438"/>
    </source>
</evidence>
<dbReference type="InterPro" id="IPR039426">
    <property type="entry name" value="TonB-dep_rcpt-like"/>
</dbReference>
<name>A0A4Y9SEV3_9BURK</name>
<dbReference type="PANTHER" id="PTHR40980:SF3">
    <property type="entry name" value="TONB-DEPENDENT RECEPTOR-LIKE BETA-BARREL DOMAIN-CONTAINING PROTEIN"/>
    <property type="match status" value="1"/>
</dbReference>
<comment type="similarity">
    <text evidence="2 10 11">Belongs to the TonB-dependent receptor family.</text>
</comment>
<dbReference type="PROSITE" id="PS52016">
    <property type="entry name" value="TONB_DEPENDENT_REC_3"/>
    <property type="match status" value="1"/>
</dbReference>
<evidence type="ECO:0000256" key="2">
    <source>
        <dbReference type="ARBA" id="ARBA00009810"/>
    </source>
</evidence>
<dbReference type="InterPro" id="IPR000531">
    <property type="entry name" value="Beta-barrel_TonB"/>
</dbReference>
<dbReference type="SUPFAM" id="SSF56935">
    <property type="entry name" value="Porins"/>
    <property type="match status" value="1"/>
</dbReference>
<evidence type="ECO:0000256" key="7">
    <source>
        <dbReference type="ARBA" id="ARBA00023136"/>
    </source>
</evidence>
<evidence type="ECO:0000256" key="6">
    <source>
        <dbReference type="ARBA" id="ARBA00023077"/>
    </source>
</evidence>
<evidence type="ECO:0000256" key="4">
    <source>
        <dbReference type="ARBA" id="ARBA00022452"/>
    </source>
</evidence>
<evidence type="ECO:0000256" key="8">
    <source>
        <dbReference type="ARBA" id="ARBA00023170"/>
    </source>
</evidence>
<dbReference type="NCBIfam" id="TIGR01782">
    <property type="entry name" value="TonB-Xanth-Caul"/>
    <property type="match status" value="1"/>
</dbReference>
<evidence type="ECO:0000256" key="9">
    <source>
        <dbReference type="ARBA" id="ARBA00023237"/>
    </source>
</evidence>
<keyword evidence="7 10" id="KW-0472">Membrane</keyword>
<dbReference type="OrthoDB" id="5476657at2"/>
<feature type="domain" description="TonB-dependent receptor plug" evidence="13">
    <location>
        <begin position="16"/>
        <end position="128"/>
    </location>
</feature>
<dbReference type="EMBL" id="SPVF01000114">
    <property type="protein sequence ID" value="TFW21831.1"/>
    <property type="molecule type" value="Genomic_DNA"/>
</dbReference>
<accession>A0A4Y9SEV3</accession>
<gene>
    <name evidence="14" type="ORF">E4L96_08485</name>
</gene>
<protein>
    <submittedName>
        <fullName evidence="14">TonB-dependent receptor</fullName>
    </submittedName>
</protein>
<dbReference type="InterPro" id="IPR010104">
    <property type="entry name" value="TonB_rcpt_bac"/>
</dbReference>
<keyword evidence="5 10" id="KW-0812">Transmembrane</keyword>
<dbReference type="Pfam" id="PF00593">
    <property type="entry name" value="TonB_dep_Rec_b-barrel"/>
    <property type="match status" value="1"/>
</dbReference>
<keyword evidence="9 10" id="KW-0998">Cell outer membrane</keyword>
<dbReference type="InterPro" id="IPR037066">
    <property type="entry name" value="Plug_dom_sf"/>
</dbReference>
<keyword evidence="6 11" id="KW-0798">TonB box</keyword>
<dbReference type="PANTHER" id="PTHR40980">
    <property type="entry name" value="PLUG DOMAIN-CONTAINING PROTEIN"/>
    <property type="match status" value="1"/>
</dbReference>
<keyword evidence="15" id="KW-1185">Reference proteome</keyword>